<dbReference type="Gene3D" id="3.30.110.190">
    <property type="match status" value="1"/>
</dbReference>
<protein>
    <recommendedName>
        <fullName evidence="4">DUF4393 domain-containing protein</fullName>
    </recommendedName>
</protein>
<keyword evidence="3" id="KW-1185">Reference proteome</keyword>
<feature type="region of interest" description="Disordered" evidence="1">
    <location>
        <begin position="67"/>
        <end position="97"/>
    </location>
</feature>
<evidence type="ECO:0000313" key="2">
    <source>
        <dbReference type="EMBL" id="MBB3050252.1"/>
    </source>
</evidence>
<reference evidence="2 3" key="1">
    <citation type="submission" date="2020-08" db="EMBL/GenBank/DDBJ databases">
        <title>Genomic Encyclopedia of Type Strains, Phase III (KMG-III): the genomes of soil and plant-associated and newly described type strains.</title>
        <authorList>
            <person name="Whitman W."/>
        </authorList>
    </citation>
    <scope>NUCLEOTIDE SEQUENCE [LARGE SCALE GENOMIC DNA]</scope>
    <source>
        <strain evidence="2 3">CECT 8577</strain>
    </source>
</reference>
<name>A0A839RYL3_9PSEU</name>
<dbReference type="InterPro" id="IPR025506">
    <property type="entry name" value="Abi_alpha"/>
</dbReference>
<organism evidence="2 3">
    <name type="scientific">Prauserella isguenensis</name>
    <dbReference type="NCBI Taxonomy" id="1470180"/>
    <lineage>
        <taxon>Bacteria</taxon>
        <taxon>Bacillati</taxon>
        <taxon>Actinomycetota</taxon>
        <taxon>Actinomycetes</taxon>
        <taxon>Pseudonocardiales</taxon>
        <taxon>Pseudonocardiaceae</taxon>
        <taxon>Prauserella</taxon>
    </lineage>
</organism>
<proteinExistence type="predicted"/>
<accession>A0A839RYL3</accession>
<evidence type="ECO:0000256" key="1">
    <source>
        <dbReference type="SAM" id="MobiDB-lite"/>
    </source>
</evidence>
<evidence type="ECO:0008006" key="4">
    <source>
        <dbReference type="Google" id="ProtNLM"/>
    </source>
</evidence>
<gene>
    <name evidence="2" type="ORF">FHS23_001247</name>
</gene>
<dbReference type="Proteomes" id="UP000550714">
    <property type="component" value="Unassembled WGS sequence"/>
</dbReference>
<evidence type="ECO:0000313" key="3">
    <source>
        <dbReference type="Proteomes" id="UP000550714"/>
    </source>
</evidence>
<dbReference type="EMBL" id="JACHWU010000001">
    <property type="protein sequence ID" value="MBB3050252.1"/>
    <property type="molecule type" value="Genomic_DNA"/>
</dbReference>
<feature type="compositionally biased region" description="Gly residues" evidence="1">
    <location>
        <begin position="75"/>
        <end position="84"/>
    </location>
</feature>
<comment type="caution">
    <text evidence="2">The sequence shown here is derived from an EMBL/GenBank/DDBJ whole genome shotgun (WGS) entry which is preliminary data.</text>
</comment>
<sequence>METDELMQRAGKLAGWAARTGYSLGKRLPGADGAERSLRNLEQKALTELHKRMEGASNRRLLELTELPSSPSGEGAAGGHGENGSGSKSSSTAVAVPLPTDPLRAGMAALLNRSTHLSREAARDYLYASILRQLTPDEARILSVLSDGADYPVVQISERKTGRVVLRNASTIGKTAGVSATTHVPVYVSRLVAFGLAEIDDEQTELATQYEILMTDETVRKAEDLVKRPRITRGALRITPLGVNFWLACAP</sequence>
<dbReference type="RefSeq" id="WP_343053678.1">
    <property type="nucleotide sequence ID" value="NZ_JACHWU010000001.1"/>
</dbReference>
<dbReference type="AlphaFoldDB" id="A0A839RYL3"/>
<dbReference type="Pfam" id="PF14337">
    <property type="entry name" value="Abi_alpha"/>
    <property type="match status" value="1"/>
</dbReference>